<dbReference type="EMBL" id="VJWA01000002">
    <property type="protein sequence ID" value="TRW13992.1"/>
    <property type="molecule type" value="Genomic_DNA"/>
</dbReference>
<proteinExistence type="predicted"/>
<reference evidence="3 4" key="1">
    <citation type="submission" date="2019-07" db="EMBL/GenBank/DDBJ databases">
        <title>Novel species isolated from glacier.</title>
        <authorList>
            <person name="Liu Q."/>
            <person name="Xin Y.-H."/>
        </authorList>
    </citation>
    <scope>NUCLEOTIDE SEQUENCE [LARGE SCALE GENOMIC DNA]</scope>
    <source>
        <strain evidence="3 4">LB1R16</strain>
    </source>
</reference>
<accession>A0A552U703</accession>
<sequence length="202" mass="20875">MGDADRRLRHGRRNGAPPPQRGRIVRLAGAALVLALAAPAGAAPAPPPAKGTGSWAILCGKAPGAPCVASQAVATDRTGRKVVLGAILVLGKPGQPAQFHLRVAPGIDRNAGFGMKLEDGSELRLPVAACSFKSCEASGRLTPAIRARFTKARNAQVAWRLGTGQQMLVPLDLRGFGAALAALEARPQTLKRKLSTSPSTTT</sequence>
<gene>
    <name evidence="3" type="ORF">FMM06_09615</name>
</gene>
<evidence type="ECO:0000313" key="4">
    <source>
        <dbReference type="Proteomes" id="UP000317894"/>
    </source>
</evidence>
<dbReference type="InterPro" id="IPR010642">
    <property type="entry name" value="Invasion_prot_B"/>
</dbReference>
<dbReference type="Pfam" id="PF06776">
    <property type="entry name" value="IalB"/>
    <property type="match status" value="1"/>
</dbReference>
<dbReference type="InterPro" id="IPR038696">
    <property type="entry name" value="IalB_sf"/>
</dbReference>
<feature type="region of interest" description="Disordered" evidence="1">
    <location>
        <begin position="1"/>
        <end position="21"/>
    </location>
</feature>
<feature type="chain" id="PRO_5022138537" description="Invasion associated locus B family protein" evidence="2">
    <location>
        <begin position="43"/>
        <end position="202"/>
    </location>
</feature>
<comment type="caution">
    <text evidence="3">The sequence shown here is derived from an EMBL/GenBank/DDBJ whole genome shotgun (WGS) entry which is preliminary data.</text>
</comment>
<keyword evidence="2" id="KW-0732">Signal</keyword>
<dbReference type="Proteomes" id="UP000317894">
    <property type="component" value="Unassembled WGS sequence"/>
</dbReference>
<name>A0A552U703_9SPHN</name>
<evidence type="ECO:0000256" key="2">
    <source>
        <dbReference type="SAM" id="SignalP"/>
    </source>
</evidence>
<evidence type="ECO:0000313" key="3">
    <source>
        <dbReference type="EMBL" id="TRW13992.1"/>
    </source>
</evidence>
<dbReference type="Gene3D" id="2.60.40.1880">
    <property type="entry name" value="Invasion associated locus B (IalB) protein"/>
    <property type="match status" value="1"/>
</dbReference>
<organism evidence="3 4">
    <name type="scientific">Glacieibacterium frigidum</name>
    <dbReference type="NCBI Taxonomy" id="2593303"/>
    <lineage>
        <taxon>Bacteria</taxon>
        <taxon>Pseudomonadati</taxon>
        <taxon>Pseudomonadota</taxon>
        <taxon>Alphaproteobacteria</taxon>
        <taxon>Sphingomonadales</taxon>
        <taxon>Sphingosinicellaceae</taxon>
        <taxon>Glacieibacterium</taxon>
    </lineage>
</organism>
<evidence type="ECO:0008006" key="5">
    <source>
        <dbReference type="Google" id="ProtNLM"/>
    </source>
</evidence>
<evidence type="ECO:0000256" key="1">
    <source>
        <dbReference type="SAM" id="MobiDB-lite"/>
    </source>
</evidence>
<keyword evidence="4" id="KW-1185">Reference proteome</keyword>
<protein>
    <recommendedName>
        <fullName evidence="5">Invasion associated locus B family protein</fullName>
    </recommendedName>
</protein>
<feature type="signal peptide" evidence="2">
    <location>
        <begin position="1"/>
        <end position="42"/>
    </location>
</feature>
<dbReference type="AlphaFoldDB" id="A0A552U703"/>